<keyword evidence="3" id="KW-0804">Transcription</keyword>
<dbReference type="GeneID" id="19158821"/>
<dbReference type="CDD" id="cd00067">
    <property type="entry name" value="GAL4"/>
    <property type="match status" value="1"/>
</dbReference>
<evidence type="ECO:0000256" key="5">
    <source>
        <dbReference type="SAM" id="MobiDB-lite"/>
    </source>
</evidence>
<dbReference type="PROSITE" id="PS00463">
    <property type="entry name" value="ZN2_CY6_FUNGAL_1"/>
    <property type="match status" value="1"/>
</dbReference>
<evidence type="ECO:0000256" key="2">
    <source>
        <dbReference type="ARBA" id="ARBA00023125"/>
    </source>
</evidence>
<accession>W9YE92</accession>
<dbReference type="SUPFAM" id="SSF57701">
    <property type="entry name" value="Zn2/Cys6 DNA-binding domain"/>
    <property type="match status" value="1"/>
</dbReference>
<evidence type="ECO:0000256" key="3">
    <source>
        <dbReference type="ARBA" id="ARBA00023163"/>
    </source>
</evidence>
<dbReference type="Gene3D" id="4.10.240.10">
    <property type="entry name" value="Zn(2)-C6 fungal-type DNA-binding domain"/>
    <property type="match status" value="1"/>
</dbReference>
<comment type="caution">
    <text evidence="7">The sequence shown here is derived from an EMBL/GenBank/DDBJ whole genome shotgun (WGS) entry which is preliminary data.</text>
</comment>
<evidence type="ECO:0000313" key="8">
    <source>
        <dbReference type="Proteomes" id="UP000019484"/>
    </source>
</evidence>
<feature type="region of interest" description="Disordered" evidence="5">
    <location>
        <begin position="120"/>
        <end position="153"/>
    </location>
</feature>
<evidence type="ECO:0000256" key="1">
    <source>
        <dbReference type="ARBA" id="ARBA00023015"/>
    </source>
</evidence>
<dbReference type="EMBL" id="AMWN01000003">
    <property type="protein sequence ID" value="EXJ90828.1"/>
    <property type="molecule type" value="Genomic_DNA"/>
</dbReference>
<dbReference type="RefSeq" id="XP_007723022.1">
    <property type="nucleotide sequence ID" value="XM_007724832.1"/>
</dbReference>
<protein>
    <recommendedName>
        <fullName evidence="6">Zn(2)-C6 fungal-type domain-containing protein</fullName>
    </recommendedName>
</protein>
<feature type="region of interest" description="Disordered" evidence="5">
    <location>
        <begin position="1"/>
        <end position="48"/>
    </location>
</feature>
<dbReference type="PANTHER" id="PTHR47785">
    <property type="entry name" value="ZN(II)2CYS6 TRANSCRIPTION FACTOR (EUROFUNG)-RELATED-RELATED"/>
    <property type="match status" value="1"/>
</dbReference>
<dbReference type="OrthoDB" id="4356994at2759"/>
<keyword evidence="1" id="KW-0805">Transcription regulation</keyword>
<keyword evidence="2" id="KW-0238">DNA-binding</keyword>
<dbReference type="SMART" id="SM00066">
    <property type="entry name" value="GAL4"/>
    <property type="match status" value="1"/>
</dbReference>
<feature type="domain" description="Zn(2)-C6 fungal-type" evidence="6">
    <location>
        <begin position="49"/>
        <end position="79"/>
    </location>
</feature>
<name>W9YE92_9EURO</name>
<reference evidence="7 8" key="1">
    <citation type="submission" date="2013-03" db="EMBL/GenBank/DDBJ databases">
        <title>The Genome Sequence of Capronia coronata CBS 617.96.</title>
        <authorList>
            <consortium name="The Broad Institute Genomics Platform"/>
            <person name="Cuomo C."/>
            <person name="de Hoog S."/>
            <person name="Gorbushina A."/>
            <person name="Walker B."/>
            <person name="Young S.K."/>
            <person name="Zeng Q."/>
            <person name="Gargeya S."/>
            <person name="Fitzgerald M."/>
            <person name="Haas B."/>
            <person name="Abouelleil A."/>
            <person name="Allen A.W."/>
            <person name="Alvarado L."/>
            <person name="Arachchi H.M."/>
            <person name="Berlin A.M."/>
            <person name="Chapman S.B."/>
            <person name="Gainer-Dewar J."/>
            <person name="Goldberg J."/>
            <person name="Griggs A."/>
            <person name="Gujja S."/>
            <person name="Hansen M."/>
            <person name="Howarth C."/>
            <person name="Imamovic A."/>
            <person name="Ireland A."/>
            <person name="Larimer J."/>
            <person name="McCowan C."/>
            <person name="Murphy C."/>
            <person name="Pearson M."/>
            <person name="Poon T.W."/>
            <person name="Priest M."/>
            <person name="Roberts A."/>
            <person name="Saif S."/>
            <person name="Shea T."/>
            <person name="Sisk P."/>
            <person name="Sykes S."/>
            <person name="Wortman J."/>
            <person name="Nusbaum C."/>
            <person name="Birren B."/>
        </authorList>
    </citation>
    <scope>NUCLEOTIDE SEQUENCE [LARGE SCALE GENOMIC DNA]</scope>
    <source>
        <strain evidence="7 8">CBS 617.96</strain>
    </source>
</reference>
<dbReference type="HOGENOM" id="CLU_004835_2_0_1"/>
<dbReference type="Proteomes" id="UP000019484">
    <property type="component" value="Unassembled WGS sequence"/>
</dbReference>
<sequence length="684" mass="77666">MSARESNDNDAPAPWDHHAPDHNSAQKRVRLENDDPQQRPSRKKRALSACEVCRARKTKCSNDRPRCKYCQDNDLECVYLSQKENPERDPNLLILSKLNDIIDRLDRAGVPTPASIGLMASHRSHSRTASNSASPAVLSTSQHEPPSDSYDDEELRIPSARTSADNVLLWPIFEQRYQAHFFVSGLFTRSFHAGNGNQGSQTFLNPGLRLNSTTNVSMGISIEENVVEHVEAFLMLVYPKNPVLDPVKLRRYAQAVEENGIGWNDESCLVLLVCAVGSMAVPFSGLQAHNGLHLSGEISSQEAFSEKLAIARYYYKLAQKRIGLLSGAITKAQCHFLLGIYYSYVFQPVEAWQSFVQASLAHHTYLQGRIISGDLEDADPDSGKERAARRLEQCLYWSAFRSECDMRLQLPVLQTTTDFKYANMFPSPPENHSLEDVTTTERATSSSMESRPQVACDGDQGSVAKRTAFDKQKWEQNWFFYFTEITLRRIGNRILNALYKYDSYPGAGLTITEMFKLVAHFDEQLSEFHRKIPALLYFEKDQRVVPTQELPMITRGRFCEISSSLYRPLLYYAIHHDAADTYQTLIKPFVDKCITFGFWFIDQVAQLHRHHGTWWSVHHGSGVSLALIAASRCGHIEMPLGWETSVETHISILRYWEAECPEFAKARMVIETEFDQARAYNAPT</sequence>
<evidence type="ECO:0000313" key="7">
    <source>
        <dbReference type="EMBL" id="EXJ90828.1"/>
    </source>
</evidence>
<evidence type="ECO:0000259" key="6">
    <source>
        <dbReference type="PROSITE" id="PS50048"/>
    </source>
</evidence>
<keyword evidence="8" id="KW-1185">Reference proteome</keyword>
<dbReference type="Pfam" id="PF00172">
    <property type="entry name" value="Zn_clus"/>
    <property type="match status" value="1"/>
</dbReference>
<organism evidence="7 8">
    <name type="scientific">Capronia coronata CBS 617.96</name>
    <dbReference type="NCBI Taxonomy" id="1182541"/>
    <lineage>
        <taxon>Eukaryota</taxon>
        <taxon>Fungi</taxon>
        <taxon>Dikarya</taxon>
        <taxon>Ascomycota</taxon>
        <taxon>Pezizomycotina</taxon>
        <taxon>Eurotiomycetes</taxon>
        <taxon>Chaetothyriomycetidae</taxon>
        <taxon>Chaetothyriales</taxon>
        <taxon>Herpotrichiellaceae</taxon>
        <taxon>Capronia</taxon>
    </lineage>
</organism>
<dbReference type="PANTHER" id="PTHR47785:SF5">
    <property type="entry name" value="ZN(II)2CYS6 TRANSCRIPTION FACTOR (EUROFUNG)"/>
    <property type="match status" value="1"/>
</dbReference>
<dbReference type="GO" id="GO:0008270">
    <property type="term" value="F:zinc ion binding"/>
    <property type="evidence" value="ECO:0007669"/>
    <property type="project" value="InterPro"/>
</dbReference>
<gene>
    <name evidence="7" type="ORF">A1O1_03933</name>
</gene>
<proteinExistence type="predicted"/>
<dbReference type="AlphaFoldDB" id="W9YE92"/>
<dbReference type="InterPro" id="IPR053181">
    <property type="entry name" value="EcdB-like_regulator"/>
</dbReference>
<dbReference type="InterPro" id="IPR036864">
    <property type="entry name" value="Zn2-C6_fun-type_DNA-bd_sf"/>
</dbReference>
<dbReference type="STRING" id="1182541.W9YE92"/>
<keyword evidence="4" id="KW-0539">Nucleus</keyword>
<dbReference type="GO" id="GO:0003677">
    <property type="term" value="F:DNA binding"/>
    <property type="evidence" value="ECO:0007669"/>
    <property type="project" value="UniProtKB-KW"/>
</dbReference>
<dbReference type="InterPro" id="IPR001138">
    <property type="entry name" value="Zn2Cys6_DnaBD"/>
</dbReference>
<evidence type="ECO:0000256" key="4">
    <source>
        <dbReference type="ARBA" id="ARBA00023242"/>
    </source>
</evidence>
<dbReference type="PROSITE" id="PS50048">
    <property type="entry name" value="ZN2_CY6_FUNGAL_2"/>
    <property type="match status" value="1"/>
</dbReference>
<feature type="compositionally biased region" description="Polar residues" evidence="5">
    <location>
        <begin position="127"/>
        <end position="144"/>
    </location>
</feature>
<dbReference type="GO" id="GO:0000981">
    <property type="term" value="F:DNA-binding transcription factor activity, RNA polymerase II-specific"/>
    <property type="evidence" value="ECO:0007669"/>
    <property type="project" value="InterPro"/>
</dbReference>
<dbReference type="CDD" id="cd12148">
    <property type="entry name" value="fungal_TF_MHR"/>
    <property type="match status" value="1"/>
</dbReference>